<dbReference type="InterPro" id="IPR015421">
    <property type="entry name" value="PyrdxlP-dep_Trfase_major"/>
</dbReference>
<comment type="similarity">
    <text evidence="2 7">Belongs to the group II decarboxylase family.</text>
</comment>
<dbReference type="RefSeq" id="WP_420243082.1">
    <property type="nucleotide sequence ID" value="NZ_BOPV01000001.1"/>
</dbReference>
<dbReference type="PANTHER" id="PTHR11999">
    <property type="entry name" value="GROUP II PYRIDOXAL-5-PHOSPHATE DECARBOXYLASE"/>
    <property type="match status" value="1"/>
</dbReference>
<feature type="modified residue" description="N6-(pyridoxal phosphate)lysine" evidence="6">
    <location>
        <position position="302"/>
    </location>
</feature>
<organism evidence="8 9">
    <name type="scientific">Roseiterribacter gracilis</name>
    <dbReference type="NCBI Taxonomy" id="2812848"/>
    <lineage>
        <taxon>Bacteria</taxon>
        <taxon>Pseudomonadati</taxon>
        <taxon>Pseudomonadota</taxon>
        <taxon>Alphaproteobacteria</taxon>
        <taxon>Rhodospirillales</taxon>
        <taxon>Roseiterribacteraceae</taxon>
        <taxon>Roseiterribacter</taxon>
    </lineage>
</organism>
<reference evidence="8" key="1">
    <citation type="submission" date="2021-02" db="EMBL/GenBank/DDBJ databases">
        <title>Genome sequence of Rhodospirillales sp. strain TMPK1 isolated from soil.</title>
        <authorList>
            <person name="Nakai R."/>
            <person name="Kusada H."/>
            <person name="Tamaki H."/>
        </authorList>
    </citation>
    <scope>NUCLEOTIDE SEQUENCE</scope>
    <source>
        <strain evidence="8">TMPK1</strain>
    </source>
</reference>
<evidence type="ECO:0000256" key="2">
    <source>
        <dbReference type="ARBA" id="ARBA00009533"/>
    </source>
</evidence>
<dbReference type="GO" id="GO:0008483">
    <property type="term" value="F:transaminase activity"/>
    <property type="evidence" value="ECO:0007669"/>
    <property type="project" value="UniProtKB-KW"/>
</dbReference>
<evidence type="ECO:0000256" key="1">
    <source>
        <dbReference type="ARBA" id="ARBA00001933"/>
    </source>
</evidence>
<evidence type="ECO:0000256" key="6">
    <source>
        <dbReference type="PIRSR" id="PIRSR602129-50"/>
    </source>
</evidence>
<evidence type="ECO:0000256" key="4">
    <source>
        <dbReference type="ARBA" id="ARBA00022898"/>
    </source>
</evidence>
<dbReference type="GO" id="GO:0019752">
    <property type="term" value="P:carboxylic acid metabolic process"/>
    <property type="evidence" value="ECO:0007669"/>
    <property type="project" value="InterPro"/>
</dbReference>
<dbReference type="GO" id="GO:0016831">
    <property type="term" value="F:carboxy-lyase activity"/>
    <property type="evidence" value="ECO:0007669"/>
    <property type="project" value="UniProtKB-KW"/>
</dbReference>
<evidence type="ECO:0000256" key="7">
    <source>
        <dbReference type="RuleBase" id="RU000382"/>
    </source>
</evidence>
<dbReference type="Proteomes" id="UP000681075">
    <property type="component" value="Unassembled WGS sequence"/>
</dbReference>
<evidence type="ECO:0000256" key="3">
    <source>
        <dbReference type="ARBA" id="ARBA00022793"/>
    </source>
</evidence>
<dbReference type="SUPFAM" id="SSF53383">
    <property type="entry name" value="PLP-dependent transferases"/>
    <property type="match status" value="1"/>
</dbReference>
<comment type="cofactor">
    <cofactor evidence="1 6 7">
        <name>pyridoxal 5'-phosphate</name>
        <dbReference type="ChEBI" id="CHEBI:597326"/>
    </cofactor>
</comment>
<dbReference type="Pfam" id="PF00282">
    <property type="entry name" value="Pyridoxal_deC"/>
    <property type="match status" value="1"/>
</dbReference>
<dbReference type="GO" id="GO:0030170">
    <property type="term" value="F:pyridoxal phosphate binding"/>
    <property type="evidence" value="ECO:0007669"/>
    <property type="project" value="InterPro"/>
</dbReference>
<dbReference type="InterPro" id="IPR002129">
    <property type="entry name" value="PyrdxlP-dep_de-COase"/>
</dbReference>
<dbReference type="PANTHER" id="PTHR11999:SF70">
    <property type="entry name" value="MIP05841P"/>
    <property type="match status" value="1"/>
</dbReference>
<name>A0A8S8X826_9PROT</name>
<dbReference type="Gene3D" id="3.90.1150.10">
    <property type="entry name" value="Aspartate Aminotransferase, domain 1"/>
    <property type="match status" value="1"/>
</dbReference>
<evidence type="ECO:0000313" key="8">
    <source>
        <dbReference type="EMBL" id="GIL39968.1"/>
    </source>
</evidence>
<sequence>MSVVRRVAGDETSVEREALKRAVIHAFAHLHGLDSSGIGATKSVDDLRRALGRKLDQDGVDPAQVIDELVADVRGGLNHSQSGRFFGWVIGGGLPAAIGADWLTTVWDQNAGLYATSPAAAVVEEVAGAWLRDLFDLPAETSFAFTTGTQMAHVTCLAAARHAVLAKRGWNVELAGLCGAPPIRILANADRHNSVDRAVRMLGLGTSSIEELPVESNGRVASDTLASALSRSDVATIVVLQAGELNRAVFDTFHALAPIARAAGAWVHVDGAFGLWAKACPQTRSLVEGIELCDSWTTDAHKYLNVPYDCGIAFVRDAASHRNAMTVSASYLPADGSARDQIDWNPEFSRRARGFAVYAALRQLGRQGLSDLVARTRHHARALVEGIGALDGAEVVATSSLNQGLVRFLSPMDGAADFDHDRRTDDVIATINRDGEAFFGGVTWRGRRAMRISVSNWRTTDEDVARAIEAVRDALRKV</sequence>
<keyword evidence="3" id="KW-0210">Decarboxylase</keyword>
<gene>
    <name evidence="8" type="ORF">TMPK1_22050</name>
</gene>
<dbReference type="Gene3D" id="3.40.640.10">
    <property type="entry name" value="Type I PLP-dependent aspartate aminotransferase-like (Major domain)"/>
    <property type="match status" value="1"/>
</dbReference>
<keyword evidence="5 7" id="KW-0456">Lyase</keyword>
<dbReference type="InterPro" id="IPR010977">
    <property type="entry name" value="Aromatic_deC"/>
</dbReference>
<keyword evidence="8" id="KW-0808">Transferase</keyword>
<keyword evidence="9" id="KW-1185">Reference proteome</keyword>
<dbReference type="AlphaFoldDB" id="A0A8S8X826"/>
<evidence type="ECO:0000313" key="9">
    <source>
        <dbReference type="Proteomes" id="UP000681075"/>
    </source>
</evidence>
<dbReference type="InterPro" id="IPR015424">
    <property type="entry name" value="PyrdxlP-dep_Trfase"/>
</dbReference>
<dbReference type="EMBL" id="BOPV01000001">
    <property type="protein sequence ID" value="GIL39968.1"/>
    <property type="molecule type" value="Genomic_DNA"/>
</dbReference>
<protein>
    <submittedName>
        <fullName evidence="8">Aspartate aminotransferase family protein</fullName>
    </submittedName>
</protein>
<keyword evidence="8" id="KW-0032">Aminotransferase</keyword>
<accession>A0A8S8X826</accession>
<keyword evidence="4 6" id="KW-0663">Pyridoxal phosphate</keyword>
<evidence type="ECO:0000256" key="5">
    <source>
        <dbReference type="ARBA" id="ARBA00023239"/>
    </source>
</evidence>
<proteinExistence type="inferred from homology"/>
<comment type="caution">
    <text evidence="8">The sequence shown here is derived from an EMBL/GenBank/DDBJ whole genome shotgun (WGS) entry which is preliminary data.</text>
</comment>
<dbReference type="InterPro" id="IPR015422">
    <property type="entry name" value="PyrdxlP-dep_Trfase_small"/>
</dbReference>